<name>A0ACD5ZAV0_AVESA</name>
<proteinExistence type="predicted"/>
<evidence type="ECO:0000313" key="1">
    <source>
        <dbReference type="EnsemblPlants" id="AVESA.00010b.r2.6CG1125310.1.CDS.1"/>
    </source>
</evidence>
<organism evidence="1 2">
    <name type="scientific">Avena sativa</name>
    <name type="common">Oat</name>
    <dbReference type="NCBI Taxonomy" id="4498"/>
    <lineage>
        <taxon>Eukaryota</taxon>
        <taxon>Viridiplantae</taxon>
        <taxon>Streptophyta</taxon>
        <taxon>Embryophyta</taxon>
        <taxon>Tracheophyta</taxon>
        <taxon>Spermatophyta</taxon>
        <taxon>Magnoliopsida</taxon>
        <taxon>Liliopsida</taxon>
        <taxon>Poales</taxon>
        <taxon>Poaceae</taxon>
        <taxon>BOP clade</taxon>
        <taxon>Pooideae</taxon>
        <taxon>Poodae</taxon>
        <taxon>Poeae</taxon>
        <taxon>Poeae Chloroplast Group 1 (Aveneae type)</taxon>
        <taxon>Aveninae</taxon>
        <taxon>Avena</taxon>
    </lineage>
</organism>
<keyword evidence="2" id="KW-1185">Reference proteome</keyword>
<dbReference type="Proteomes" id="UP001732700">
    <property type="component" value="Chromosome 6C"/>
</dbReference>
<protein>
    <submittedName>
        <fullName evidence="1">Uncharacterized protein</fullName>
    </submittedName>
</protein>
<reference evidence="1" key="1">
    <citation type="submission" date="2021-05" db="EMBL/GenBank/DDBJ databases">
        <authorList>
            <person name="Scholz U."/>
            <person name="Mascher M."/>
            <person name="Fiebig A."/>
        </authorList>
    </citation>
    <scope>NUCLEOTIDE SEQUENCE [LARGE SCALE GENOMIC DNA]</scope>
</reference>
<accession>A0ACD5ZAV0</accession>
<reference evidence="1" key="2">
    <citation type="submission" date="2025-09" db="UniProtKB">
        <authorList>
            <consortium name="EnsemblPlants"/>
        </authorList>
    </citation>
    <scope>IDENTIFICATION</scope>
</reference>
<sequence length="188" mass="19898">MAPPCHLLLSSIALFLLPYLPQCSSAAVIRLHSANDIIDETCQRCGSADPNVDTALCISSLSADPSARDADLHGLAMISAKLVRAGVAGMDAGMAELREKEAAGSPRQSCLDACLGLFHDAMVDLDDAIAALQDRSYDDAKTKITATTDAPVTCNDEFKEQGLPALMEGESRRLFHQAVISLAIISLL</sequence>
<dbReference type="EnsemblPlants" id="AVESA.00010b.r2.6CG1125310.1">
    <property type="protein sequence ID" value="AVESA.00010b.r2.6CG1125310.1.CDS.1"/>
    <property type="gene ID" value="AVESA.00010b.r2.6CG1125310"/>
</dbReference>
<evidence type="ECO:0000313" key="2">
    <source>
        <dbReference type="Proteomes" id="UP001732700"/>
    </source>
</evidence>